<evidence type="ECO:0000313" key="3">
    <source>
        <dbReference type="Proteomes" id="UP000429595"/>
    </source>
</evidence>
<sequence>MEDTQRRKLEEEWIALILTAKQIGLTPDEVREFIKQNKGSKTKQTHLIRP</sequence>
<dbReference type="Proteomes" id="UP000429595">
    <property type="component" value="Unassembled WGS sequence"/>
</dbReference>
<organism evidence="2 3">
    <name type="scientific">Bacillus aerolatus</name>
    <dbReference type="NCBI Taxonomy" id="2653354"/>
    <lineage>
        <taxon>Bacteria</taxon>
        <taxon>Bacillati</taxon>
        <taxon>Bacillota</taxon>
        <taxon>Bacilli</taxon>
        <taxon>Bacillales</taxon>
        <taxon>Bacillaceae</taxon>
        <taxon>Bacillus</taxon>
    </lineage>
</organism>
<feature type="domain" description="Sin" evidence="1">
    <location>
        <begin position="1"/>
        <end position="38"/>
    </location>
</feature>
<dbReference type="PROSITE" id="PS51500">
    <property type="entry name" value="SIN"/>
    <property type="match status" value="1"/>
</dbReference>
<dbReference type="AlphaFoldDB" id="A0A6I1FHW9"/>
<dbReference type="GO" id="GO:0046983">
    <property type="term" value="F:protein dimerization activity"/>
    <property type="evidence" value="ECO:0007669"/>
    <property type="project" value="InterPro"/>
</dbReference>
<comment type="caution">
    <text evidence="2">The sequence shown here is derived from an EMBL/GenBank/DDBJ whole genome shotgun (WGS) entry which is preliminary data.</text>
</comment>
<proteinExistence type="predicted"/>
<dbReference type="EMBL" id="WEIO01000009">
    <property type="protein sequence ID" value="KAB7705407.1"/>
    <property type="molecule type" value="Genomic_DNA"/>
</dbReference>
<accession>A0A6I1FHW9</accession>
<dbReference type="InterPro" id="IPR036281">
    <property type="entry name" value="SinR/SinI_dimer_dom_sf"/>
</dbReference>
<dbReference type="InterPro" id="IPR010981">
    <property type="entry name" value="SinR/SinI_dimer_dom"/>
</dbReference>
<reference evidence="2 3" key="1">
    <citation type="submission" date="2019-10" db="EMBL/GenBank/DDBJ databases">
        <title>Bacillus aerolatum sp. nov., isolated from bioaerosol of sport playgrounds.</title>
        <authorList>
            <person name="Chen P."/>
            <person name="Zhang G."/>
        </authorList>
    </citation>
    <scope>NUCLEOTIDE SEQUENCE [LARGE SCALE GENOMIC DNA]</scope>
    <source>
        <strain evidence="2 3">CX253</strain>
    </source>
</reference>
<protein>
    <submittedName>
        <fullName evidence="2">DNA-binding anti-repressor SinI</fullName>
    </submittedName>
</protein>
<dbReference type="GO" id="GO:0006355">
    <property type="term" value="P:regulation of DNA-templated transcription"/>
    <property type="evidence" value="ECO:0007669"/>
    <property type="project" value="InterPro"/>
</dbReference>
<name>A0A6I1FHW9_9BACI</name>
<evidence type="ECO:0000313" key="2">
    <source>
        <dbReference type="EMBL" id="KAB7705407.1"/>
    </source>
</evidence>
<gene>
    <name evidence="2" type="primary">sinI</name>
    <name evidence="2" type="ORF">F9802_14640</name>
</gene>
<dbReference type="Pfam" id="PF08671">
    <property type="entry name" value="SinI"/>
    <property type="match status" value="1"/>
</dbReference>
<dbReference type="GO" id="GO:0003677">
    <property type="term" value="F:DNA binding"/>
    <property type="evidence" value="ECO:0007669"/>
    <property type="project" value="UniProtKB-KW"/>
</dbReference>
<keyword evidence="2" id="KW-0238">DNA-binding</keyword>
<dbReference type="SUPFAM" id="SSF47406">
    <property type="entry name" value="SinR repressor dimerisation domain-like"/>
    <property type="match status" value="1"/>
</dbReference>
<evidence type="ECO:0000259" key="1">
    <source>
        <dbReference type="PROSITE" id="PS51500"/>
    </source>
</evidence>
<keyword evidence="3" id="KW-1185">Reference proteome</keyword>